<dbReference type="Proteomes" id="UP000237000">
    <property type="component" value="Unassembled WGS sequence"/>
</dbReference>
<dbReference type="EMBL" id="JXTC01000146">
    <property type="protein sequence ID" value="PON85564.1"/>
    <property type="molecule type" value="Genomic_DNA"/>
</dbReference>
<reference evidence="2" key="1">
    <citation type="submission" date="2016-06" db="EMBL/GenBank/DDBJ databases">
        <title>Parallel loss of symbiosis genes in relatives of nitrogen-fixing non-legume Parasponia.</title>
        <authorList>
            <person name="Van Velzen R."/>
            <person name="Holmer R."/>
            <person name="Bu F."/>
            <person name="Rutten L."/>
            <person name="Van Zeijl A."/>
            <person name="Liu W."/>
            <person name="Santuari L."/>
            <person name="Cao Q."/>
            <person name="Sharma T."/>
            <person name="Shen D."/>
            <person name="Roswanjaya Y."/>
            <person name="Wardhani T."/>
            <person name="Kalhor M.S."/>
            <person name="Jansen J."/>
            <person name="Van den Hoogen J."/>
            <person name="Gungor B."/>
            <person name="Hartog M."/>
            <person name="Hontelez J."/>
            <person name="Verver J."/>
            <person name="Yang W.-C."/>
            <person name="Schijlen E."/>
            <person name="Repin R."/>
            <person name="Schilthuizen M."/>
            <person name="Schranz E."/>
            <person name="Heidstra R."/>
            <person name="Miyata K."/>
            <person name="Fedorova E."/>
            <person name="Kohlen W."/>
            <person name="Bisseling T."/>
            <person name="Smit S."/>
            <person name="Geurts R."/>
        </authorList>
    </citation>
    <scope>NUCLEOTIDE SEQUENCE [LARGE SCALE GENOMIC DNA]</scope>
    <source>
        <strain evidence="2">cv. RG33-2</strain>
    </source>
</reference>
<sequence length="123" mass="14051">MNTLRIPKSMSKTTIRAPLLLAPNAKALPAPPAPTSTNNLPESGEFKDVFPLVHLFSITFQKDRYDHKAKLEMMSKIYEESGSITVFRVFWETFMSDYLLLESPQLTLLQPHNLCYNQPASHR</sequence>
<name>A0A2P5EJ53_TREOI</name>
<organism evidence="1 2">
    <name type="scientific">Trema orientale</name>
    <name type="common">Charcoal tree</name>
    <name type="synonym">Celtis orientalis</name>
    <dbReference type="NCBI Taxonomy" id="63057"/>
    <lineage>
        <taxon>Eukaryota</taxon>
        <taxon>Viridiplantae</taxon>
        <taxon>Streptophyta</taxon>
        <taxon>Embryophyta</taxon>
        <taxon>Tracheophyta</taxon>
        <taxon>Spermatophyta</taxon>
        <taxon>Magnoliopsida</taxon>
        <taxon>eudicotyledons</taxon>
        <taxon>Gunneridae</taxon>
        <taxon>Pentapetalae</taxon>
        <taxon>rosids</taxon>
        <taxon>fabids</taxon>
        <taxon>Rosales</taxon>
        <taxon>Cannabaceae</taxon>
        <taxon>Trema</taxon>
    </lineage>
</organism>
<keyword evidence="2" id="KW-1185">Reference proteome</keyword>
<evidence type="ECO:0000313" key="1">
    <source>
        <dbReference type="EMBL" id="PON85564.1"/>
    </source>
</evidence>
<protein>
    <submittedName>
        <fullName evidence="1">Uncharacterized protein</fullName>
    </submittedName>
</protein>
<dbReference type="OrthoDB" id="10329185at2759"/>
<comment type="caution">
    <text evidence="1">The sequence shown here is derived from an EMBL/GenBank/DDBJ whole genome shotgun (WGS) entry which is preliminary data.</text>
</comment>
<dbReference type="InParanoid" id="A0A2P5EJ53"/>
<evidence type="ECO:0000313" key="2">
    <source>
        <dbReference type="Proteomes" id="UP000237000"/>
    </source>
</evidence>
<dbReference type="AlphaFoldDB" id="A0A2P5EJ53"/>
<gene>
    <name evidence="1" type="ORF">TorRG33x02_187130</name>
</gene>
<accession>A0A2P5EJ53</accession>
<proteinExistence type="predicted"/>